<organism evidence="10">
    <name type="scientific">Rhizophora mucronata</name>
    <name type="common">Asiatic mangrove</name>
    <dbReference type="NCBI Taxonomy" id="61149"/>
    <lineage>
        <taxon>Eukaryota</taxon>
        <taxon>Viridiplantae</taxon>
        <taxon>Streptophyta</taxon>
        <taxon>Embryophyta</taxon>
        <taxon>Tracheophyta</taxon>
        <taxon>Spermatophyta</taxon>
        <taxon>Magnoliopsida</taxon>
        <taxon>eudicotyledons</taxon>
        <taxon>Gunneridae</taxon>
        <taxon>Pentapetalae</taxon>
        <taxon>rosids</taxon>
        <taxon>fabids</taxon>
        <taxon>Malpighiales</taxon>
        <taxon>Rhizophoraceae</taxon>
        <taxon>Rhizophora</taxon>
    </lineage>
</organism>
<keyword evidence="5" id="KW-1015">Disulfide bond</keyword>
<dbReference type="Pfam" id="PF04777">
    <property type="entry name" value="Evr1_Alr"/>
    <property type="match status" value="1"/>
</dbReference>
<dbReference type="GO" id="GO:0016971">
    <property type="term" value="F:flavin-dependent sulfhydryl oxidase activity"/>
    <property type="evidence" value="ECO:0007669"/>
    <property type="project" value="InterPro"/>
</dbReference>
<dbReference type="Gene3D" id="1.20.120.310">
    <property type="entry name" value="ERV/ALR sulfhydryl oxidase domain"/>
    <property type="match status" value="1"/>
</dbReference>
<evidence type="ECO:0000256" key="8">
    <source>
        <dbReference type="RuleBase" id="RU371123"/>
    </source>
</evidence>
<evidence type="ECO:0000256" key="7">
    <source>
        <dbReference type="ARBA" id="ARBA00054445"/>
    </source>
</evidence>
<name>A0A2P2JRW8_RHIMU</name>
<comment type="function">
    <text evidence="7">FAD-dependent sulfhydryl oxidase that catalyzes disulfide bond formation. Oxidizes thioredoxin in vitro. Required for the import and folding of small cysteine-containing proteins in the mitochondrial intermembrane space, and can act independently of the oxidoreductase MIA40. Can oxidize the cytochrome c oxidase assembly protein COX19, a typical substrate of MIA40.</text>
</comment>
<dbReference type="InterPro" id="IPR036774">
    <property type="entry name" value="ERV/ALR_sulphydryl_oxid_sf"/>
</dbReference>
<protein>
    <recommendedName>
        <fullName evidence="8">Sulfhydryl oxidase</fullName>
        <ecNumber evidence="8">1.8.3.2</ecNumber>
    </recommendedName>
</protein>
<dbReference type="FunFam" id="1.20.120.310:FF:000002">
    <property type="entry name" value="Sulfhydryl oxidase"/>
    <property type="match status" value="1"/>
</dbReference>
<dbReference type="EC" id="1.8.3.2" evidence="8"/>
<evidence type="ECO:0000256" key="2">
    <source>
        <dbReference type="ARBA" id="ARBA00022630"/>
    </source>
</evidence>
<evidence type="ECO:0000259" key="9">
    <source>
        <dbReference type="PROSITE" id="PS51324"/>
    </source>
</evidence>
<dbReference type="PANTHER" id="PTHR12645">
    <property type="entry name" value="ALR/ERV"/>
    <property type="match status" value="1"/>
</dbReference>
<dbReference type="PANTHER" id="PTHR12645:SF0">
    <property type="entry name" value="FAD-LINKED SULFHYDRYL OXIDASE ALR"/>
    <property type="match status" value="1"/>
</dbReference>
<evidence type="ECO:0000256" key="4">
    <source>
        <dbReference type="ARBA" id="ARBA00023002"/>
    </source>
</evidence>
<evidence type="ECO:0000256" key="5">
    <source>
        <dbReference type="ARBA" id="ARBA00023157"/>
    </source>
</evidence>
<keyword evidence="3 8" id="KW-0274">FAD</keyword>
<comment type="cofactor">
    <cofactor evidence="1 8">
        <name>FAD</name>
        <dbReference type="ChEBI" id="CHEBI:57692"/>
    </cofactor>
</comment>
<evidence type="ECO:0000313" key="10">
    <source>
        <dbReference type="EMBL" id="MBW96226.1"/>
    </source>
</evidence>
<evidence type="ECO:0000256" key="3">
    <source>
        <dbReference type="ARBA" id="ARBA00022827"/>
    </source>
</evidence>
<sequence length="197" mass="22340">MSENPLQPLFQTFQKVSDCVRTHFSILTGQSDHPSPSSQKFVFSFSSSLPKISPTNRDTALVQSQDILIKEKSTAPVTKEELGRATWTFLHTLAAQYPDNPTRQQKKDIKELMAIMSRMYPCKDCADHFKEVLRANPVQAGSQAEFSQWLCHVHNVVNRSLGKLIFPCERVDARWGKLECEQRACDVQGDTTAFHKV</sequence>
<evidence type="ECO:0000256" key="6">
    <source>
        <dbReference type="ARBA" id="ARBA00052964"/>
    </source>
</evidence>
<dbReference type="InterPro" id="IPR039799">
    <property type="entry name" value="ALR/ERV"/>
</dbReference>
<keyword evidence="2 8" id="KW-0285">Flavoprotein</keyword>
<evidence type="ECO:0000256" key="1">
    <source>
        <dbReference type="ARBA" id="ARBA00001974"/>
    </source>
</evidence>
<dbReference type="SUPFAM" id="SSF69000">
    <property type="entry name" value="FAD-dependent thiol oxidase"/>
    <property type="match status" value="1"/>
</dbReference>
<keyword evidence="4 8" id="KW-0560">Oxidoreductase</keyword>
<reference evidence="10" key="1">
    <citation type="submission" date="2018-02" db="EMBL/GenBank/DDBJ databases">
        <title>Rhizophora mucronata_Transcriptome.</title>
        <authorList>
            <person name="Meera S.P."/>
            <person name="Sreeshan A."/>
            <person name="Augustine A."/>
        </authorList>
    </citation>
    <scope>NUCLEOTIDE SEQUENCE</scope>
    <source>
        <tissue evidence="10">Leaf</tissue>
    </source>
</reference>
<dbReference type="GO" id="GO:0050660">
    <property type="term" value="F:flavin adenine dinucleotide binding"/>
    <property type="evidence" value="ECO:0007669"/>
    <property type="project" value="TreeGrafter"/>
</dbReference>
<comment type="catalytic activity">
    <reaction evidence="6">
        <text>2 R'C(R)SH + O2 = R'C(R)S-S(R)CR' + H2O2</text>
        <dbReference type="Rhea" id="RHEA:17357"/>
        <dbReference type="ChEBI" id="CHEBI:15379"/>
        <dbReference type="ChEBI" id="CHEBI:16240"/>
        <dbReference type="ChEBI" id="CHEBI:16520"/>
        <dbReference type="ChEBI" id="CHEBI:17412"/>
        <dbReference type="EC" id="1.8.3.2"/>
    </reaction>
    <physiologicalReaction direction="left-to-right" evidence="6">
        <dbReference type="Rhea" id="RHEA:17358"/>
    </physiologicalReaction>
</comment>
<dbReference type="PROSITE" id="PS51324">
    <property type="entry name" value="ERV_ALR"/>
    <property type="match status" value="1"/>
</dbReference>
<proteinExistence type="predicted"/>
<dbReference type="AlphaFoldDB" id="A0A2P2JRW8"/>
<dbReference type="InterPro" id="IPR017905">
    <property type="entry name" value="ERV/ALR_sulphydryl_oxidase"/>
</dbReference>
<dbReference type="EMBL" id="GGEC01015743">
    <property type="protein sequence ID" value="MBW96226.1"/>
    <property type="molecule type" value="Transcribed_RNA"/>
</dbReference>
<accession>A0A2P2JRW8</accession>
<feature type="domain" description="ERV/ALR sulfhydryl oxidase" evidence="9">
    <location>
        <begin position="75"/>
        <end position="175"/>
    </location>
</feature>
<dbReference type="GO" id="GO:0005739">
    <property type="term" value="C:mitochondrion"/>
    <property type="evidence" value="ECO:0007669"/>
    <property type="project" value="TreeGrafter"/>
</dbReference>